<dbReference type="SUPFAM" id="SSF52980">
    <property type="entry name" value="Restriction endonuclease-like"/>
    <property type="match status" value="1"/>
</dbReference>
<accession>A0A9N9K8K3</accession>
<dbReference type="InterPro" id="IPR007560">
    <property type="entry name" value="Restrct_endonuc_IV_Mrr"/>
</dbReference>
<dbReference type="Pfam" id="PF04471">
    <property type="entry name" value="Mrr_cat"/>
    <property type="match status" value="1"/>
</dbReference>
<dbReference type="Proteomes" id="UP000789759">
    <property type="component" value="Unassembled WGS sequence"/>
</dbReference>
<protein>
    <submittedName>
        <fullName evidence="2">1207_t:CDS:1</fullName>
    </submittedName>
</protein>
<dbReference type="GO" id="GO:0009307">
    <property type="term" value="P:DNA restriction-modification system"/>
    <property type="evidence" value="ECO:0007669"/>
    <property type="project" value="InterPro"/>
</dbReference>
<feature type="domain" description="Restriction endonuclease type IV Mrr" evidence="1">
    <location>
        <begin position="119"/>
        <end position="173"/>
    </location>
</feature>
<evidence type="ECO:0000313" key="3">
    <source>
        <dbReference type="Proteomes" id="UP000789759"/>
    </source>
</evidence>
<dbReference type="InterPro" id="IPR011335">
    <property type="entry name" value="Restrct_endonuc-II-like"/>
</dbReference>
<name>A0A9N9K8K3_9GLOM</name>
<keyword evidence="3" id="KW-1185">Reference proteome</keyword>
<dbReference type="EMBL" id="CAJVQA010045255">
    <property type="protein sequence ID" value="CAG8817250.1"/>
    <property type="molecule type" value="Genomic_DNA"/>
</dbReference>
<comment type="caution">
    <text evidence="2">The sequence shown here is derived from an EMBL/GenBank/DDBJ whole genome shotgun (WGS) entry which is preliminary data.</text>
</comment>
<reference evidence="2" key="1">
    <citation type="submission" date="2021-06" db="EMBL/GenBank/DDBJ databases">
        <authorList>
            <person name="Kallberg Y."/>
            <person name="Tangrot J."/>
            <person name="Rosling A."/>
        </authorList>
    </citation>
    <scope>NUCLEOTIDE SEQUENCE</scope>
    <source>
        <strain evidence="2">FL966</strain>
    </source>
</reference>
<gene>
    <name evidence="2" type="ORF">CPELLU_LOCUS19325</name>
</gene>
<evidence type="ECO:0000259" key="1">
    <source>
        <dbReference type="Pfam" id="PF04471"/>
    </source>
</evidence>
<dbReference type="GO" id="GO:0004519">
    <property type="term" value="F:endonuclease activity"/>
    <property type="evidence" value="ECO:0007669"/>
    <property type="project" value="InterPro"/>
</dbReference>
<dbReference type="AlphaFoldDB" id="A0A9N9K8K3"/>
<dbReference type="GO" id="GO:0006302">
    <property type="term" value="P:double-strand break repair"/>
    <property type="evidence" value="ECO:0007669"/>
    <property type="project" value="UniProtKB-ARBA"/>
</dbReference>
<organism evidence="2 3">
    <name type="scientific">Cetraspora pellucida</name>
    <dbReference type="NCBI Taxonomy" id="1433469"/>
    <lineage>
        <taxon>Eukaryota</taxon>
        <taxon>Fungi</taxon>
        <taxon>Fungi incertae sedis</taxon>
        <taxon>Mucoromycota</taxon>
        <taxon>Glomeromycotina</taxon>
        <taxon>Glomeromycetes</taxon>
        <taxon>Diversisporales</taxon>
        <taxon>Gigasporaceae</taxon>
        <taxon>Cetraspora</taxon>
    </lineage>
</organism>
<proteinExistence type="predicted"/>
<feature type="non-terminal residue" evidence="2">
    <location>
        <position position="189"/>
    </location>
</feature>
<dbReference type="GO" id="GO:0003677">
    <property type="term" value="F:DNA binding"/>
    <property type="evidence" value="ECO:0007669"/>
    <property type="project" value="InterPro"/>
</dbReference>
<sequence>NSEKKIWMSYRNNPSKDYYIYYQVAGGGLEPYESFVDYCEIMFKTVIYLTIIDEIPQLTEPDRNSAWEAYTINEFKNLKVTDSLRLKESVIIETINSKFRNHRKLEDFGLLAFDVKVNYGDNGIDIIITYKQKLILVQCKNTEMPIPVQIVRVFESAISRFASDSLGIIMYNSEKLKEKGKFATLKAKQ</sequence>
<evidence type="ECO:0000313" key="2">
    <source>
        <dbReference type="EMBL" id="CAG8817250.1"/>
    </source>
</evidence>